<organism evidence="1 2">
    <name type="scientific">Lactobacillus paragasseri</name>
    <dbReference type="NCBI Taxonomy" id="2107999"/>
    <lineage>
        <taxon>Bacteria</taxon>
        <taxon>Bacillati</taxon>
        <taxon>Bacillota</taxon>
        <taxon>Bacilli</taxon>
        <taxon>Lactobacillales</taxon>
        <taxon>Lactobacillaceae</taxon>
        <taxon>Lactobacillus</taxon>
    </lineage>
</organism>
<accession>A0ABD5A0V5</accession>
<name>A0ABD5A0V5_9LACO</name>
<proteinExistence type="predicted"/>
<evidence type="ECO:0000313" key="1">
    <source>
        <dbReference type="EMBL" id="MDO6361333.1"/>
    </source>
</evidence>
<dbReference type="RefSeq" id="WP_262334093.1">
    <property type="nucleotide sequence ID" value="NZ_JANZQG010000004.1"/>
</dbReference>
<sequence length="247" mass="29314">MIHLIAFARISGKQYAYDYVVSDNEIDKVVQKQNKMMKTSSEEAKELFTTHVIKTQGNTFKDIQKLDPYFSHTILCESFESFLSTVNSETKLSAKDVASYLLRRFKEFNNRRFALHKVLYYIYADYLVENRYPLFSADFVAFDKGPVEYDIYRMEKYQKDQLLNNHSFELKVQLLPDCHDVLQLIKADVNKYENYYQDIWSTYRSNNPNYNITHKNGTPWYIAHNRGRNSSIKDADIVKYHKIEILN</sequence>
<dbReference type="EMBL" id="JAUONS010000002">
    <property type="protein sequence ID" value="MDO6361333.1"/>
    <property type="molecule type" value="Genomic_DNA"/>
</dbReference>
<dbReference type="AlphaFoldDB" id="A0ABD5A0V5"/>
<comment type="caution">
    <text evidence="1">The sequence shown here is derived from an EMBL/GenBank/DDBJ whole genome shotgun (WGS) entry which is preliminary data.</text>
</comment>
<evidence type="ECO:0008006" key="3">
    <source>
        <dbReference type="Google" id="ProtNLM"/>
    </source>
</evidence>
<reference evidence="1" key="1">
    <citation type="submission" date="2023-07" db="EMBL/GenBank/DDBJ databases">
        <title>Whole Genome Sequencing of Colonoscopy isolates.</title>
        <authorList>
            <person name="Surve S.V."/>
            <person name="Valls R.A."/>
            <person name="Barrak K.E."/>
            <person name="Gardner T.B."/>
            <person name="O'Toole G.A."/>
        </authorList>
    </citation>
    <scope>NUCLEOTIDE SEQUENCE</scope>
    <source>
        <strain evidence="1">GP0003</strain>
    </source>
</reference>
<evidence type="ECO:0000313" key="2">
    <source>
        <dbReference type="Proteomes" id="UP001169713"/>
    </source>
</evidence>
<protein>
    <recommendedName>
        <fullName evidence="3">Antitoxin SocA-like Panacea domain-containing protein</fullName>
    </recommendedName>
</protein>
<gene>
    <name evidence="1" type="ORF">Q4436_04255</name>
</gene>
<dbReference type="Proteomes" id="UP001169713">
    <property type="component" value="Unassembled WGS sequence"/>
</dbReference>